<dbReference type="HAMAP" id="MF_00974">
    <property type="entry name" value="DNA_primase_DnaG"/>
    <property type="match status" value="1"/>
</dbReference>
<evidence type="ECO:0000256" key="8">
    <source>
        <dbReference type="ARBA" id="ARBA00022833"/>
    </source>
</evidence>
<dbReference type="Gene3D" id="3.90.580.10">
    <property type="entry name" value="Zinc finger, CHC2-type domain"/>
    <property type="match status" value="1"/>
</dbReference>
<gene>
    <name evidence="12" type="primary">dnaG</name>
    <name evidence="15" type="ORF">FHS31_000405</name>
</gene>
<comment type="caution">
    <text evidence="15">The sequence shown here is derived from an EMBL/GenBank/DDBJ whole genome shotgun (WGS) entry which is preliminary data.</text>
</comment>
<dbReference type="Pfam" id="PF13155">
    <property type="entry name" value="Toprim_2"/>
    <property type="match status" value="1"/>
</dbReference>
<dbReference type="PANTHER" id="PTHR30313">
    <property type="entry name" value="DNA PRIMASE"/>
    <property type="match status" value="1"/>
</dbReference>
<dbReference type="Gene3D" id="3.40.1360.10">
    <property type="match status" value="1"/>
</dbReference>
<feature type="domain" description="Toprim" evidence="14">
    <location>
        <begin position="257"/>
        <end position="339"/>
    </location>
</feature>
<keyword evidence="9" id="KW-0460">Magnesium</keyword>
<dbReference type="SUPFAM" id="SSF57783">
    <property type="entry name" value="Zinc beta-ribbon"/>
    <property type="match status" value="1"/>
</dbReference>
<evidence type="ECO:0000256" key="7">
    <source>
        <dbReference type="ARBA" id="ARBA00022771"/>
    </source>
</evidence>
<dbReference type="InterPro" id="IPR036977">
    <property type="entry name" value="DNA_primase_Znf_CHC2"/>
</dbReference>
<proteinExistence type="inferred from homology"/>
<comment type="catalytic activity">
    <reaction evidence="12">
        <text>ssDNA + n NTP = ssDNA/pppN(pN)n-1 hybrid + (n-1) diphosphate.</text>
        <dbReference type="EC" id="2.7.7.101"/>
    </reaction>
</comment>
<dbReference type="InterPro" id="IPR002694">
    <property type="entry name" value="Znf_CHC2"/>
</dbReference>
<dbReference type="RefSeq" id="WP_167071503.1">
    <property type="nucleotide sequence ID" value="NZ_JAAOZC010000001.1"/>
</dbReference>
<dbReference type="NCBIfam" id="TIGR01391">
    <property type="entry name" value="dnaG"/>
    <property type="match status" value="1"/>
</dbReference>
<evidence type="ECO:0000256" key="2">
    <source>
        <dbReference type="ARBA" id="ARBA00022515"/>
    </source>
</evidence>
<name>A0ABX0TMR7_9SPHN</name>
<comment type="similarity">
    <text evidence="12 13">Belongs to the DnaG primase family.</text>
</comment>
<dbReference type="InterPro" id="IPR013264">
    <property type="entry name" value="DNAG_N"/>
</dbReference>
<dbReference type="Pfam" id="PF08275">
    <property type="entry name" value="DNAG_N"/>
    <property type="match status" value="1"/>
</dbReference>
<evidence type="ECO:0000313" key="15">
    <source>
        <dbReference type="EMBL" id="NIJ06823.1"/>
    </source>
</evidence>
<keyword evidence="10 12" id="KW-0238">DNA-binding</keyword>
<keyword evidence="4 12" id="KW-0548">Nucleotidyltransferase</keyword>
<dbReference type="PANTHER" id="PTHR30313:SF2">
    <property type="entry name" value="DNA PRIMASE"/>
    <property type="match status" value="1"/>
</dbReference>
<keyword evidence="5 12" id="KW-0235">DNA replication</keyword>
<keyword evidence="16" id="KW-1185">Reference proteome</keyword>
<evidence type="ECO:0000256" key="12">
    <source>
        <dbReference type="HAMAP-Rule" id="MF_00974"/>
    </source>
</evidence>
<keyword evidence="7 12" id="KW-0863">Zinc-finger</keyword>
<evidence type="ECO:0000259" key="14">
    <source>
        <dbReference type="PROSITE" id="PS50880"/>
    </source>
</evidence>
<dbReference type="PIRSF" id="PIRSF002811">
    <property type="entry name" value="DnaG"/>
    <property type="match status" value="1"/>
</dbReference>
<keyword evidence="6 12" id="KW-0479">Metal-binding</keyword>
<comment type="function">
    <text evidence="12 13">RNA polymerase that catalyzes the synthesis of short RNA molecules used as primers for DNA polymerase during DNA replication.</text>
</comment>
<sequence>MTLTPQFLDELRARTLLSALIGRSMKLTKAGREFKGYCPFHNEKTPSFYVNDDKGFYHCFGCSAHGDAIRFLTEAKGLPFIDAVKELSAAAGLEMPAPDPRAAKQAERQSGLAAANEAAAKWFAEELKGIGGAEARAYLKKRGINDALAQAFGIGFAPDARGKLKSALASFGNETLIEAGLLIEPKDYGSEKEPYDRFRGRLMIPIRDARGRAIAFGGRILDTGEPKYLNSPDTPLFDKGRTLFNLDRAGPASRKANRLIVVEGYMDVIALAKAGVDEVVAPNGTAVTEAQLERMWRLAEVPVLCLDGDKAGQKAAVRAALRALPMVTPGRSLAFVTLPDGKDPDDLIKAGGREAFEAALTGARPLVDLLWQAEVDGASLATPEGRAGLRQRLIDHAKTIADGNVRDQYLGEFRRRFDALFAAPTRQQQGDRPPFRRGMPPARVHRPNSPNAKAIGQSGIDGAFARAIVAGLVRNPELIAEQAEAVAALPIADPMLVRVRDCLVNAAIEQGPLEKLRVAHILNEADLSQAAEALDGANGLAFSFLRGDADPIRARRDLVEAIEVMAARPAIDAALAEATQAFRATTDDHAFAEQQRLTQERARAEQRLMALLQPETDAER</sequence>
<keyword evidence="11 12" id="KW-0804">Transcription</keyword>
<dbReference type="SMART" id="SM00400">
    <property type="entry name" value="ZnF_CHCC"/>
    <property type="match status" value="1"/>
</dbReference>
<evidence type="ECO:0000256" key="1">
    <source>
        <dbReference type="ARBA" id="ARBA00022478"/>
    </source>
</evidence>
<comment type="subunit">
    <text evidence="12">Monomer. Interacts with DnaB.</text>
</comment>
<evidence type="ECO:0000256" key="3">
    <source>
        <dbReference type="ARBA" id="ARBA00022679"/>
    </source>
</evidence>
<dbReference type="InterPro" id="IPR006295">
    <property type="entry name" value="DNA_primase_DnaG"/>
</dbReference>
<evidence type="ECO:0000256" key="6">
    <source>
        <dbReference type="ARBA" id="ARBA00022723"/>
    </source>
</evidence>
<keyword evidence="2 12" id="KW-0639">Primosome</keyword>
<evidence type="ECO:0000256" key="11">
    <source>
        <dbReference type="ARBA" id="ARBA00023163"/>
    </source>
</evidence>
<dbReference type="Pfam" id="PF01807">
    <property type="entry name" value="Zn_ribbon_DnaG"/>
    <property type="match status" value="1"/>
</dbReference>
<dbReference type="InterPro" id="IPR037068">
    <property type="entry name" value="DNA_primase_core_N_sf"/>
</dbReference>
<dbReference type="EMBL" id="JAAOZC010000001">
    <property type="protein sequence ID" value="NIJ06823.1"/>
    <property type="molecule type" value="Genomic_DNA"/>
</dbReference>
<keyword evidence="1 12" id="KW-0240">DNA-directed RNA polymerase</keyword>
<evidence type="ECO:0000256" key="4">
    <source>
        <dbReference type="ARBA" id="ARBA00022695"/>
    </source>
</evidence>
<comment type="cofactor">
    <cofactor evidence="12 13">
        <name>Zn(2+)</name>
        <dbReference type="ChEBI" id="CHEBI:29105"/>
    </cofactor>
    <text evidence="12 13">Binds 1 zinc ion per monomer.</text>
</comment>
<dbReference type="InterPro" id="IPR034151">
    <property type="entry name" value="TOPRIM_DnaG_bac"/>
</dbReference>
<dbReference type="InterPro" id="IPR006171">
    <property type="entry name" value="TOPRIM_dom"/>
</dbReference>
<dbReference type="Proteomes" id="UP000727456">
    <property type="component" value="Unassembled WGS sequence"/>
</dbReference>
<dbReference type="SMART" id="SM00493">
    <property type="entry name" value="TOPRIM"/>
    <property type="match status" value="1"/>
</dbReference>
<evidence type="ECO:0000256" key="10">
    <source>
        <dbReference type="ARBA" id="ARBA00023125"/>
    </source>
</evidence>
<protein>
    <recommendedName>
        <fullName evidence="12 13">DNA primase</fullName>
        <ecNumber evidence="12">2.7.7.101</ecNumber>
    </recommendedName>
</protein>
<dbReference type="PROSITE" id="PS50880">
    <property type="entry name" value="TOPRIM"/>
    <property type="match status" value="1"/>
</dbReference>
<evidence type="ECO:0000313" key="16">
    <source>
        <dbReference type="Proteomes" id="UP000727456"/>
    </source>
</evidence>
<reference evidence="15 16" key="1">
    <citation type="submission" date="2020-03" db="EMBL/GenBank/DDBJ databases">
        <title>Genomic Encyclopedia of Type Strains, Phase III (KMG-III): the genomes of soil and plant-associated and newly described type strains.</title>
        <authorList>
            <person name="Whitman W."/>
        </authorList>
    </citation>
    <scope>NUCLEOTIDE SEQUENCE [LARGE SCALE GENOMIC DNA]</scope>
    <source>
        <strain evidence="15 16">CECT 8804</strain>
    </source>
</reference>
<evidence type="ECO:0000256" key="5">
    <source>
        <dbReference type="ARBA" id="ARBA00022705"/>
    </source>
</evidence>
<dbReference type="CDD" id="cd03364">
    <property type="entry name" value="TOPRIM_DnaG_primases"/>
    <property type="match status" value="1"/>
</dbReference>
<dbReference type="InterPro" id="IPR050219">
    <property type="entry name" value="DnaG_primase"/>
</dbReference>
<dbReference type="GO" id="GO:0016779">
    <property type="term" value="F:nucleotidyltransferase activity"/>
    <property type="evidence" value="ECO:0007669"/>
    <property type="project" value="UniProtKB-KW"/>
</dbReference>
<keyword evidence="3 12" id="KW-0808">Transferase</keyword>
<evidence type="ECO:0000256" key="9">
    <source>
        <dbReference type="ARBA" id="ARBA00022842"/>
    </source>
</evidence>
<dbReference type="Gene3D" id="3.90.980.10">
    <property type="entry name" value="DNA primase, catalytic core, N-terminal domain"/>
    <property type="match status" value="1"/>
</dbReference>
<dbReference type="InterPro" id="IPR030846">
    <property type="entry name" value="DnaG_bac"/>
</dbReference>
<keyword evidence="8 12" id="KW-0862">Zinc</keyword>
<feature type="zinc finger region" description="CHC2-type" evidence="12">
    <location>
        <begin position="38"/>
        <end position="62"/>
    </location>
</feature>
<accession>A0ABX0TMR7</accession>
<evidence type="ECO:0000256" key="13">
    <source>
        <dbReference type="PIRNR" id="PIRNR002811"/>
    </source>
</evidence>
<organism evidence="15 16">
    <name type="scientific">Sphingomonas vulcanisoli</name>
    <dbReference type="NCBI Taxonomy" id="1658060"/>
    <lineage>
        <taxon>Bacteria</taxon>
        <taxon>Pseudomonadati</taxon>
        <taxon>Pseudomonadota</taxon>
        <taxon>Alphaproteobacteria</taxon>
        <taxon>Sphingomonadales</taxon>
        <taxon>Sphingomonadaceae</taxon>
        <taxon>Sphingomonas</taxon>
    </lineage>
</organism>
<dbReference type="SUPFAM" id="SSF56731">
    <property type="entry name" value="DNA primase core"/>
    <property type="match status" value="1"/>
</dbReference>
<dbReference type="EC" id="2.7.7.101" evidence="12"/>
<comment type="domain">
    <text evidence="12">Contains an N-terminal zinc-binding domain, a central core domain that contains the primase activity, and a C-terminal DnaB-binding domain.</text>
</comment>